<dbReference type="AlphaFoldDB" id="A0A4Q0XUQ0"/>
<organism evidence="2 3">
    <name type="scientific">Candidatus Marinarcus aquaticus</name>
    <dbReference type="NCBI Taxonomy" id="2044504"/>
    <lineage>
        <taxon>Bacteria</taxon>
        <taxon>Pseudomonadati</taxon>
        <taxon>Campylobacterota</taxon>
        <taxon>Epsilonproteobacteria</taxon>
        <taxon>Campylobacterales</taxon>
        <taxon>Arcobacteraceae</taxon>
        <taxon>Candidatus Marinarcus</taxon>
    </lineage>
</organism>
<evidence type="ECO:0000313" key="3">
    <source>
        <dbReference type="Proteomes" id="UP000290657"/>
    </source>
</evidence>
<dbReference type="InterPro" id="IPR011051">
    <property type="entry name" value="RmlC_Cupin_sf"/>
</dbReference>
<gene>
    <name evidence="2" type="ORF">CRV04_06595</name>
</gene>
<sequence length="104" mass="12237">MDKISFYNDIPRLTENEIFFKILSNEKVRIEKIVSNGQKSAENFWYDQSENEFVMVLKGHAFLEFEDEVMELNPGDAVNIPARKKHRVKYTSTAEPTVWLAVFY</sequence>
<feature type="domain" description="Cupin type-2" evidence="1">
    <location>
        <begin position="37"/>
        <end position="103"/>
    </location>
</feature>
<protein>
    <submittedName>
        <fullName evidence="2">Cupin</fullName>
    </submittedName>
</protein>
<dbReference type="Gene3D" id="2.60.120.10">
    <property type="entry name" value="Jelly Rolls"/>
    <property type="match status" value="1"/>
</dbReference>
<keyword evidence="3" id="KW-1185">Reference proteome</keyword>
<dbReference type="Pfam" id="PF07883">
    <property type="entry name" value="Cupin_2"/>
    <property type="match status" value="1"/>
</dbReference>
<dbReference type="InterPro" id="IPR014710">
    <property type="entry name" value="RmlC-like_jellyroll"/>
</dbReference>
<dbReference type="EMBL" id="PDKN01000003">
    <property type="protein sequence ID" value="RXJ58171.1"/>
    <property type="molecule type" value="Genomic_DNA"/>
</dbReference>
<dbReference type="RefSeq" id="WP_128996034.1">
    <property type="nucleotide sequence ID" value="NZ_PDKN01000003.1"/>
</dbReference>
<dbReference type="InterPro" id="IPR013096">
    <property type="entry name" value="Cupin_2"/>
</dbReference>
<dbReference type="SUPFAM" id="SSF51182">
    <property type="entry name" value="RmlC-like cupins"/>
    <property type="match status" value="1"/>
</dbReference>
<accession>A0A4Q0XUQ0</accession>
<name>A0A4Q0XUQ0_9BACT</name>
<comment type="caution">
    <text evidence="2">The sequence shown here is derived from an EMBL/GenBank/DDBJ whole genome shotgun (WGS) entry which is preliminary data.</text>
</comment>
<dbReference type="Proteomes" id="UP000290657">
    <property type="component" value="Unassembled WGS sequence"/>
</dbReference>
<proteinExistence type="predicted"/>
<dbReference type="CDD" id="cd06981">
    <property type="entry name" value="cupin_reut_a1446"/>
    <property type="match status" value="1"/>
</dbReference>
<dbReference type="OrthoDB" id="9798585at2"/>
<evidence type="ECO:0000259" key="1">
    <source>
        <dbReference type="Pfam" id="PF07883"/>
    </source>
</evidence>
<reference evidence="2 3" key="1">
    <citation type="submission" date="2017-10" db="EMBL/GenBank/DDBJ databases">
        <title>Genomics of the genus Arcobacter.</title>
        <authorList>
            <person name="Perez-Cataluna A."/>
            <person name="Figueras M.J."/>
        </authorList>
    </citation>
    <scope>NUCLEOTIDE SEQUENCE [LARGE SCALE GENOMIC DNA]</scope>
    <source>
        <strain evidence="2 3">CECT 8987</strain>
    </source>
</reference>
<evidence type="ECO:0000313" key="2">
    <source>
        <dbReference type="EMBL" id="RXJ58171.1"/>
    </source>
</evidence>